<keyword evidence="1" id="KW-0255">Endonuclease</keyword>
<evidence type="ECO:0000313" key="2">
    <source>
        <dbReference type="Proteomes" id="UP000358159"/>
    </source>
</evidence>
<keyword evidence="1" id="KW-0378">Hydrolase</keyword>
<comment type="caution">
    <text evidence="1">The sequence shown here is derived from an EMBL/GenBank/DDBJ whole genome shotgun (WGS) entry which is preliminary data.</text>
</comment>
<gene>
    <name evidence="1" type="ORF">F7D42_07465</name>
</gene>
<reference evidence="1 2" key="1">
    <citation type="submission" date="2019-09" db="EMBL/GenBank/DDBJ databases">
        <title>Distinct polysaccharide growth profiles of human intestinal Prevotella copri isolates.</title>
        <authorList>
            <person name="Fehlner-Peach H."/>
            <person name="Magnabosco C."/>
            <person name="Raghavan V."/>
            <person name="Scher J.U."/>
            <person name="Tett A."/>
            <person name="Cox L.M."/>
            <person name="Gottsegen C."/>
            <person name="Watters A."/>
            <person name="Wiltshire- Gordon J.D."/>
            <person name="Segata N."/>
            <person name="Bonneau R."/>
            <person name="Littman D.R."/>
        </authorList>
    </citation>
    <scope>NUCLEOTIDE SEQUENCE [LARGE SCALE GENOMIC DNA]</scope>
    <source>
        <strain evidence="1 2">BVe41219</strain>
    </source>
</reference>
<accession>A0A6A7VLR6</accession>
<dbReference type="AlphaFoldDB" id="A0A6A7VLR6"/>
<name>A0A6A7VLR6_9BACT</name>
<dbReference type="EMBL" id="VZAZ01000034">
    <property type="protein sequence ID" value="MQO55548.1"/>
    <property type="molecule type" value="Genomic_DNA"/>
</dbReference>
<evidence type="ECO:0000313" key="1">
    <source>
        <dbReference type="EMBL" id="MQO55548.1"/>
    </source>
</evidence>
<dbReference type="Proteomes" id="UP000358159">
    <property type="component" value="Unassembled WGS sequence"/>
</dbReference>
<sequence>MINDADISENQLLHSYGEKVCMNLLKDHTTQQNIYWATDSYADYGEDFTFFAPITLDKITSYASKEGKVITKEQYNVLVKKYPEEKDNYQEIIRPRAVKSKEEQTQRAKDKAEVFTPAWICNAQNNLIDEEWFGRKERLFNSPDPKNPQKWINNEEKIEFPEGKTWKDYVADTRLEITCGEAPYLCNRYDAVTGEYNENVKYRIGMLDRKLRIVSENTKDSKDWILWAKIALRATYGFEWQGDNLLLAREALFFTFEEHYIAQFGEKKFNQNKMRMMPGAAYIISWNVWQMDGLIYGLPGHTPKELSSEEKKRIIQDFEKKKSDLGIFRTPEAEKKLDAERERLIHKEYPPFERFCLIKDFLKGINLQKSTLRNIDFHDKSAIKQTFESLVNKNNNK</sequence>
<organism evidence="1 2">
    <name type="scientific">Segatella copri</name>
    <dbReference type="NCBI Taxonomy" id="165179"/>
    <lineage>
        <taxon>Bacteria</taxon>
        <taxon>Pseudomonadati</taxon>
        <taxon>Bacteroidota</taxon>
        <taxon>Bacteroidia</taxon>
        <taxon>Bacteroidales</taxon>
        <taxon>Prevotellaceae</taxon>
        <taxon>Segatella</taxon>
    </lineage>
</organism>
<dbReference type="GO" id="GO:0004519">
    <property type="term" value="F:endonuclease activity"/>
    <property type="evidence" value="ECO:0007669"/>
    <property type="project" value="UniProtKB-KW"/>
</dbReference>
<proteinExistence type="predicted"/>
<keyword evidence="1" id="KW-0540">Nuclease</keyword>
<dbReference type="RefSeq" id="WP_153094974.1">
    <property type="nucleotide sequence ID" value="NZ_VZAK01000042.1"/>
</dbReference>
<protein>
    <submittedName>
        <fullName evidence="1">Restriction endonuclease subunit M</fullName>
    </submittedName>
</protein>